<organism evidence="2 3">
    <name type="scientific">Coccidioides immitis RMSCC 2394</name>
    <dbReference type="NCBI Taxonomy" id="404692"/>
    <lineage>
        <taxon>Eukaryota</taxon>
        <taxon>Fungi</taxon>
        <taxon>Dikarya</taxon>
        <taxon>Ascomycota</taxon>
        <taxon>Pezizomycotina</taxon>
        <taxon>Eurotiomycetes</taxon>
        <taxon>Eurotiomycetidae</taxon>
        <taxon>Onygenales</taxon>
        <taxon>Onygenaceae</taxon>
        <taxon>Coccidioides</taxon>
    </lineage>
</organism>
<dbReference type="EMBL" id="DS028098">
    <property type="protein sequence ID" value="KMP08709.1"/>
    <property type="molecule type" value="Genomic_DNA"/>
</dbReference>
<accession>A0A0J6YNG4</accession>
<protein>
    <submittedName>
        <fullName evidence="2">Uncharacterized protein</fullName>
    </submittedName>
</protein>
<name>A0A0J6YNG4_COCIT</name>
<gene>
    <name evidence="2" type="ORF">CIRG_08390</name>
</gene>
<sequence length="121" mass="13192">MTSLASERVSIHHQGWHYWNLSLARPKRPEVQGRPLLAEEHSAPCSSALSRSALCSTSDEASHDWHSSAALLGGCGWKTREGQSQLATPNFKSLSSSPPVFDSQTEEQATGDLATKRNAYL</sequence>
<reference evidence="3" key="1">
    <citation type="journal article" date="2010" name="Genome Res.">
        <title>Population genomic sequencing of Coccidioides fungi reveals recent hybridization and transposon control.</title>
        <authorList>
            <person name="Neafsey D.E."/>
            <person name="Barker B.M."/>
            <person name="Sharpton T.J."/>
            <person name="Stajich J.E."/>
            <person name="Park D.J."/>
            <person name="Whiston E."/>
            <person name="Hung C.-Y."/>
            <person name="McMahan C."/>
            <person name="White J."/>
            <person name="Sykes S."/>
            <person name="Heiman D."/>
            <person name="Young S."/>
            <person name="Zeng Q."/>
            <person name="Abouelleil A."/>
            <person name="Aftuck L."/>
            <person name="Bessette D."/>
            <person name="Brown A."/>
            <person name="FitzGerald M."/>
            <person name="Lui A."/>
            <person name="Macdonald J.P."/>
            <person name="Priest M."/>
            <person name="Orbach M.J."/>
            <person name="Galgiani J.N."/>
            <person name="Kirkland T.N."/>
            <person name="Cole G.T."/>
            <person name="Birren B.W."/>
            <person name="Henn M.R."/>
            <person name="Taylor J.W."/>
            <person name="Rounsley S.D."/>
        </authorList>
    </citation>
    <scope>NUCLEOTIDE SEQUENCE [LARGE SCALE GENOMIC DNA]</scope>
    <source>
        <strain evidence="3">RMSCC 2394</strain>
    </source>
</reference>
<evidence type="ECO:0000313" key="2">
    <source>
        <dbReference type="EMBL" id="KMP08709.1"/>
    </source>
</evidence>
<dbReference type="Proteomes" id="UP000054565">
    <property type="component" value="Unassembled WGS sequence"/>
</dbReference>
<evidence type="ECO:0000313" key="3">
    <source>
        <dbReference type="Proteomes" id="UP000054565"/>
    </source>
</evidence>
<dbReference type="AlphaFoldDB" id="A0A0J6YNG4"/>
<proteinExistence type="predicted"/>
<evidence type="ECO:0000256" key="1">
    <source>
        <dbReference type="SAM" id="MobiDB-lite"/>
    </source>
</evidence>
<feature type="compositionally biased region" description="Polar residues" evidence="1">
    <location>
        <begin position="86"/>
        <end position="108"/>
    </location>
</feature>
<feature type="region of interest" description="Disordered" evidence="1">
    <location>
        <begin position="86"/>
        <end position="121"/>
    </location>
</feature>